<protein>
    <submittedName>
        <fullName evidence="3">Uncharacterized protein</fullName>
    </submittedName>
</protein>
<feature type="chain" id="PRO_5013936758" evidence="2">
    <location>
        <begin position="24"/>
        <end position="141"/>
    </location>
</feature>
<gene>
    <name evidence="3" type="ORF">BSL78_06384</name>
</gene>
<reference evidence="3 4" key="1">
    <citation type="journal article" date="2017" name="PLoS Biol.">
        <title>The sea cucumber genome provides insights into morphological evolution and visceral regeneration.</title>
        <authorList>
            <person name="Zhang X."/>
            <person name="Sun L."/>
            <person name="Yuan J."/>
            <person name="Sun Y."/>
            <person name="Gao Y."/>
            <person name="Zhang L."/>
            <person name="Li S."/>
            <person name="Dai H."/>
            <person name="Hamel J.F."/>
            <person name="Liu C."/>
            <person name="Yu Y."/>
            <person name="Liu S."/>
            <person name="Lin W."/>
            <person name="Guo K."/>
            <person name="Jin S."/>
            <person name="Xu P."/>
            <person name="Storey K.B."/>
            <person name="Huan P."/>
            <person name="Zhang T."/>
            <person name="Zhou Y."/>
            <person name="Zhang J."/>
            <person name="Lin C."/>
            <person name="Li X."/>
            <person name="Xing L."/>
            <person name="Huo D."/>
            <person name="Sun M."/>
            <person name="Wang L."/>
            <person name="Mercier A."/>
            <person name="Li F."/>
            <person name="Yang H."/>
            <person name="Xiang J."/>
        </authorList>
    </citation>
    <scope>NUCLEOTIDE SEQUENCE [LARGE SCALE GENOMIC DNA]</scope>
    <source>
        <strain evidence="3">Shaxun</strain>
        <tissue evidence="3">Muscle</tissue>
    </source>
</reference>
<evidence type="ECO:0000256" key="2">
    <source>
        <dbReference type="SAM" id="SignalP"/>
    </source>
</evidence>
<name>A0A2G8L916_STIJA</name>
<evidence type="ECO:0000256" key="1">
    <source>
        <dbReference type="SAM" id="Phobius"/>
    </source>
</evidence>
<evidence type="ECO:0000313" key="3">
    <source>
        <dbReference type="EMBL" id="PIK56742.1"/>
    </source>
</evidence>
<dbReference type="OrthoDB" id="5834205at2759"/>
<keyword evidence="1" id="KW-0812">Transmembrane</keyword>
<feature type="transmembrane region" description="Helical" evidence="1">
    <location>
        <begin position="123"/>
        <end position="140"/>
    </location>
</feature>
<proteinExistence type="predicted"/>
<dbReference type="CDD" id="cd00117">
    <property type="entry name" value="TFP"/>
    <property type="match status" value="1"/>
</dbReference>
<keyword evidence="2" id="KW-0732">Signal</keyword>
<feature type="signal peptide" evidence="2">
    <location>
        <begin position="1"/>
        <end position="23"/>
    </location>
</feature>
<keyword evidence="1" id="KW-0472">Membrane</keyword>
<organism evidence="3 4">
    <name type="scientific">Stichopus japonicus</name>
    <name type="common">Sea cucumber</name>
    <dbReference type="NCBI Taxonomy" id="307972"/>
    <lineage>
        <taxon>Eukaryota</taxon>
        <taxon>Metazoa</taxon>
        <taxon>Echinodermata</taxon>
        <taxon>Eleutherozoa</taxon>
        <taxon>Echinozoa</taxon>
        <taxon>Holothuroidea</taxon>
        <taxon>Aspidochirotacea</taxon>
        <taxon>Aspidochirotida</taxon>
        <taxon>Stichopodidae</taxon>
        <taxon>Apostichopus</taxon>
    </lineage>
</organism>
<sequence length="141" mass="15447">MSGLNEWMYTLLLLMAFEAVTVTTQEQDSFSCIECHGIVGEVTNCGEVIEIGTLHTMVNCSGFCMKKLQYYMDQRIGVERNCTDECTEGCIMSLGTSTCMSCCRGDACNEATASIYSTHTSSLGLFVAYMALLLMASKLFS</sequence>
<dbReference type="EMBL" id="MRZV01000166">
    <property type="protein sequence ID" value="PIK56742.1"/>
    <property type="molecule type" value="Genomic_DNA"/>
</dbReference>
<keyword evidence="4" id="KW-1185">Reference proteome</keyword>
<comment type="caution">
    <text evidence="3">The sequence shown here is derived from an EMBL/GenBank/DDBJ whole genome shotgun (WGS) entry which is preliminary data.</text>
</comment>
<dbReference type="AlphaFoldDB" id="A0A2G8L916"/>
<accession>A0A2G8L916</accession>
<keyword evidence="1" id="KW-1133">Transmembrane helix</keyword>
<evidence type="ECO:0000313" key="4">
    <source>
        <dbReference type="Proteomes" id="UP000230750"/>
    </source>
</evidence>
<dbReference type="Proteomes" id="UP000230750">
    <property type="component" value="Unassembled WGS sequence"/>
</dbReference>